<comment type="caution">
    <text evidence="1">The sequence shown here is derived from an EMBL/GenBank/DDBJ whole genome shotgun (WGS) entry which is preliminary data.</text>
</comment>
<proteinExistence type="predicted"/>
<evidence type="ECO:0000313" key="1">
    <source>
        <dbReference type="EMBL" id="MDR6236592.1"/>
    </source>
</evidence>
<dbReference type="Gene3D" id="3.40.50.2300">
    <property type="match status" value="1"/>
</dbReference>
<accession>A0AAJ2EY84</accession>
<dbReference type="InterPro" id="IPR028082">
    <property type="entry name" value="Peripla_BP_I"/>
</dbReference>
<dbReference type="AlphaFoldDB" id="A0AAJ2EY84"/>
<evidence type="ECO:0000313" key="2">
    <source>
        <dbReference type="Proteomes" id="UP001268036"/>
    </source>
</evidence>
<name>A0AAJ2EY84_9PSED</name>
<organism evidence="1 2">
    <name type="scientific">Pseudomonas oryzihabitans</name>
    <dbReference type="NCBI Taxonomy" id="47885"/>
    <lineage>
        <taxon>Bacteria</taxon>
        <taxon>Pseudomonadati</taxon>
        <taxon>Pseudomonadota</taxon>
        <taxon>Gammaproteobacteria</taxon>
        <taxon>Pseudomonadales</taxon>
        <taxon>Pseudomonadaceae</taxon>
        <taxon>Pseudomonas</taxon>
    </lineage>
</organism>
<dbReference type="SUPFAM" id="SSF53822">
    <property type="entry name" value="Periplasmic binding protein-like I"/>
    <property type="match status" value="1"/>
</dbReference>
<keyword evidence="1" id="KW-0238">DNA-binding</keyword>
<sequence>MDTRPAVHLFSALAAPLQRLSPSAEAIRCLSARGRGQRIARATRQLLAVGHRRILLVSGPEQDARLTNADMYGHAQVMLAEGLPLLPRLELGATPESVWPELLALLEELAPSVLLCTQEAVVADLESAVRHHAGFAKLLIVGPDTRMTGPGAIRH</sequence>
<dbReference type="RefSeq" id="WP_309761612.1">
    <property type="nucleotide sequence ID" value="NZ_JAVJAF010000001.1"/>
</dbReference>
<dbReference type="Proteomes" id="UP001268036">
    <property type="component" value="Unassembled WGS sequence"/>
</dbReference>
<reference evidence="1" key="1">
    <citation type="submission" date="2023-08" db="EMBL/GenBank/DDBJ databases">
        <title>Functional and genomic diversity of the sorghum phyllosphere microbiome.</title>
        <authorList>
            <person name="Shade A."/>
        </authorList>
    </citation>
    <scope>NUCLEOTIDE SEQUENCE</scope>
    <source>
        <strain evidence="1">SORGH_AS_0201</strain>
    </source>
</reference>
<protein>
    <submittedName>
        <fullName evidence="1">DNA-binding LacI/PurR family transcriptional regulator</fullName>
    </submittedName>
</protein>
<dbReference type="EMBL" id="JAVJAF010000001">
    <property type="protein sequence ID" value="MDR6236592.1"/>
    <property type="molecule type" value="Genomic_DNA"/>
</dbReference>
<dbReference type="GO" id="GO:0003677">
    <property type="term" value="F:DNA binding"/>
    <property type="evidence" value="ECO:0007669"/>
    <property type="project" value="UniProtKB-KW"/>
</dbReference>
<gene>
    <name evidence="1" type="ORF">QE440_004333</name>
</gene>